<dbReference type="Gene3D" id="1.10.10.10">
    <property type="entry name" value="Winged helix-like DNA-binding domain superfamily/Winged helix DNA-binding domain"/>
    <property type="match status" value="1"/>
</dbReference>
<dbReference type="GeneID" id="96247060"/>
<dbReference type="PROSITE" id="PS50949">
    <property type="entry name" value="HTH_GNTR"/>
    <property type="match status" value="1"/>
</dbReference>
<protein>
    <submittedName>
        <fullName evidence="5">GntR family transcriptional regulator</fullName>
    </submittedName>
</protein>
<proteinExistence type="predicted"/>
<dbReference type="Gene3D" id="1.20.120.530">
    <property type="entry name" value="GntR ligand-binding domain-like"/>
    <property type="match status" value="1"/>
</dbReference>
<evidence type="ECO:0000259" key="4">
    <source>
        <dbReference type="PROSITE" id="PS50949"/>
    </source>
</evidence>
<keyword evidence="6" id="KW-1185">Reference proteome</keyword>
<dbReference type="SUPFAM" id="SSF46785">
    <property type="entry name" value="Winged helix' DNA-binding domain"/>
    <property type="match status" value="1"/>
</dbReference>
<name>A0ABV2WK39_9NOCA</name>
<dbReference type="SMART" id="SM00895">
    <property type="entry name" value="FCD"/>
    <property type="match status" value="1"/>
</dbReference>
<dbReference type="Proteomes" id="UP001550628">
    <property type="component" value="Unassembled WGS sequence"/>
</dbReference>
<feature type="domain" description="HTH gntR-type" evidence="4">
    <location>
        <begin position="6"/>
        <end position="73"/>
    </location>
</feature>
<dbReference type="InterPro" id="IPR000524">
    <property type="entry name" value="Tscrpt_reg_HTH_GntR"/>
</dbReference>
<dbReference type="PANTHER" id="PTHR43537:SF5">
    <property type="entry name" value="UXU OPERON TRANSCRIPTIONAL REGULATOR"/>
    <property type="match status" value="1"/>
</dbReference>
<dbReference type="InterPro" id="IPR008920">
    <property type="entry name" value="TF_FadR/GntR_C"/>
</dbReference>
<evidence type="ECO:0000313" key="5">
    <source>
        <dbReference type="EMBL" id="MEU1951250.1"/>
    </source>
</evidence>
<organism evidence="5 6">
    <name type="scientific">Nocardia rhamnosiphila</name>
    <dbReference type="NCBI Taxonomy" id="426716"/>
    <lineage>
        <taxon>Bacteria</taxon>
        <taxon>Bacillati</taxon>
        <taxon>Actinomycetota</taxon>
        <taxon>Actinomycetes</taxon>
        <taxon>Mycobacteriales</taxon>
        <taxon>Nocardiaceae</taxon>
        <taxon>Nocardia</taxon>
    </lineage>
</organism>
<dbReference type="RefSeq" id="WP_081876764.1">
    <property type="nucleotide sequence ID" value="NZ_JBEYBD010000003.1"/>
</dbReference>
<dbReference type="Pfam" id="PF00392">
    <property type="entry name" value="GntR"/>
    <property type="match status" value="1"/>
</dbReference>
<dbReference type="InterPro" id="IPR036388">
    <property type="entry name" value="WH-like_DNA-bd_sf"/>
</dbReference>
<keyword evidence="2" id="KW-0238">DNA-binding</keyword>
<sequence>MPTAQPTKRDQIVDELRRMILTGALSRGEKLPQDDLARRFNASITPVREAMRLLEAEGLLVAEPHRGVRVAGVDLERVKGSYVVRRLAESYAMKRAVDRMSPRDIAAAEDLIVRMRDRAVHSDPVSVRELNRQFHFYFYERCGLPALCDEIAAMWRSFPWDLMLSTKARREESQREHQAIVDAVRAGDHEQAAALTEAHIRNGYLAIADHIAGESATDPFDLHVD</sequence>
<dbReference type="Pfam" id="PF07729">
    <property type="entry name" value="FCD"/>
    <property type="match status" value="1"/>
</dbReference>
<gene>
    <name evidence="5" type="ORF">ABZ510_05255</name>
</gene>
<evidence type="ECO:0000256" key="2">
    <source>
        <dbReference type="ARBA" id="ARBA00023125"/>
    </source>
</evidence>
<keyword evidence="1" id="KW-0805">Transcription regulation</keyword>
<reference evidence="5 6" key="1">
    <citation type="submission" date="2024-06" db="EMBL/GenBank/DDBJ databases">
        <title>The Natural Products Discovery Center: Release of the First 8490 Sequenced Strains for Exploring Actinobacteria Biosynthetic Diversity.</title>
        <authorList>
            <person name="Kalkreuter E."/>
            <person name="Kautsar S.A."/>
            <person name="Yang D."/>
            <person name="Bader C.D."/>
            <person name="Teijaro C.N."/>
            <person name="Fluegel L."/>
            <person name="Davis C.M."/>
            <person name="Simpson J.R."/>
            <person name="Lauterbach L."/>
            <person name="Steele A.D."/>
            <person name="Gui C."/>
            <person name="Meng S."/>
            <person name="Li G."/>
            <person name="Viehrig K."/>
            <person name="Ye F."/>
            <person name="Su P."/>
            <person name="Kiefer A.F."/>
            <person name="Nichols A."/>
            <person name="Cepeda A.J."/>
            <person name="Yan W."/>
            <person name="Fan B."/>
            <person name="Jiang Y."/>
            <person name="Adhikari A."/>
            <person name="Zheng C.-J."/>
            <person name="Schuster L."/>
            <person name="Cowan T.M."/>
            <person name="Smanski M.J."/>
            <person name="Chevrette M.G."/>
            <person name="De Carvalho L.P.S."/>
            <person name="Shen B."/>
        </authorList>
    </citation>
    <scope>NUCLEOTIDE SEQUENCE [LARGE SCALE GENOMIC DNA]</scope>
    <source>
        <strain evidence="5 6">NPDC019708</strain>
    </source>
</reference>
<accession>A0ABV2WK39</accession>
<keyword evidence="3" id="KW-0804">Transcription</keyword>
<dbReference type="CDD" id="cd07377">
    <property type="entry name" value="WHTH_GntR"/>
    <property type="match status" value="1"/>
</dbReference>
<dbReference type="InterPro" id="IPR036390">
    <property type="entry name" value="WH_DNA-bd_sf"/>
</dbReference>
<comment type="caution">
    <text evidence="5">The sequence shown here is derived from an EMBL/GenBank/DDBJ whole genome shotgun (WGS) entry which is preliminary data.</text>
</comment>
<dbReference type="PANTHER" id="PTHR43537">
    <property type="entry name" value="TRANSCRIPTIONAL REGULATOR, GNTR FAMILY"/>
    <property type="match status" value="1"/>
</dbReference>
<dbReference type="EMBL" id="JBEYBF010000002">
    <property type="protein sequence ID" value="MEU1951250.1"/>
    <property type="molecule type" value="Genomic_DNA"/>
</dbReference>
<evidence type="ECO:0000256" key="3">
    <source>
        <dbReference type="ARBA" id="ARBA00023163"/>
    </source>
</evidence>
<evidence type="ECO:0000313" key="6">
    <source>
        <dbReference type="Proteomes" id="UP001550628"/>
    </source>
</evidence>
<dbReference type="InterPro" id="IPR011711">
    <property type="entry name" value="GntR_C"/>
</dbReference>
<dbReference type="SMART" id="SM00345">
    <property type="entry name" value="HTH_GNTR"/>
    <property type="match status" value="1"/>
</dbReference>
<evidence type="ECO:0000256" key="1">
    <source>
        <dbReference type="ARBA" id="ARBA00023015"/>
    </source>
</evidence>
<dbReference type="SUPFAM" id="SSF48008">
    <property type="entry name" value="GntR ligand-binding domain-like"/>
    <property type="match status" value="1"/>
</dbReference>